<name>A0PNA7_MYCUA</name>
<dbReference type="HOGENOM" id="CLU_2826591_0_0_11"/>
<evidence type="ECO:0000313" key="2">
    <source>
        <dbReference type="Proteomes" id="UP000000765"/>
    </source>
</evidence>
<sequence>MIYAFSQTNPHDSCETSCVRGHHFFLVYRCGDYLFADVVFGQPFCKELKLASCVLARGFAGVVAHR</sequence>
<dbReference type="KEGG" id="mul:MUL_1259"/>
<dbReference type="AlphaFoldDB" id="A0PNA7"/>
<accession>A0PNA7</accession>
<dbReference type="Proteomes" id="UP000000765">
    <property type="component" value="Chromosome"/>
</dbReference>
<dbReference type="EMBL" id="CP000325">
    <property type="protein sequence ID" value="ABL03826.1"/>
    <property type="molecule type" value="Genomic_DNA"/>
</dbReference>
<evidence type="ECO:0000313" key="1">
    <source>
        <dbReference type="EMBL" id="ABL03826.1"/>
    </source>
</evidence>
<organism evidence="1 2">
    <name type="scientific">Mycobacterium ulcerans (strain Agy99)</name>
    <dbReference type="NCBI Taxonomy" id="362242"/>
    <lineage>
        <taxon>Bacteria</taxon>
        <taxon>Bacillati</taxon>
        <taxon>Actinomycetota</taxon>
        <taxon>Actinomycetes</taxon>
        <taxon>Mycobacteriales</taxon>
        <taxon>Mycobacteriaceae</taxon>
        <taxon>Mycobacterium</taxon>
        <taxon>Mycobacterium ulcerans group</taxon>
    </lineage>
</organism>
<gene>
    <name evidence="1" type="ordered locus">MUL_1259</name>
</gene>
<protein>
    <submittedName>
        <fullName evidence="1">Uncharacterized protein</fullName>
    </submittedName>
</protein>
<proteinExistence type="predicted"/>
<reference evidence="1 2" key="1">
    <citation type="journal article" date="2007" name="Genome Res.">
        <title>Reductive evolution and niche adaptation inferred from the genome of Mycobacterium ulcerans, the causative agent of Buruli ulcer.</title>
        <authorList>
            <person name="Stinear T.P."/>
            <person name="Seemann T."/>
            <person name="Pidot S."/>
            <person name="Frigui W."/>
            <person name="Reysset G."/>
            <person name="Garnier T."/>
            <person name="Meurice G."/>
            <person name="Simon D."/>
            <person name="Bouchier C."/>
            <person name="Ma L."/>
            <person name="Tichit M."/>
            <person name="Porter J.L."/>
            <person name="Ryan J."/>
            <person name="Johnson P.D."/>
            <person name="Davies J.K."/>
            <person name="Jenkin G.A."/>
            <person name="Small P.L."/>
            <person name="Jones L.M."/>
            <person name="Tekaia F."/>
            <person name="Laval F."/>
            <person name="Daffe M."/>
            <person name="Parkhill J."/>
            <person name="Cole S.T."/>
        </authorList>
    </citation>
    <scope>NUCLEOTIDE SEQUENCE [LARGE SCALE GENOMIC DNA]</scope>
    <source>
        <strain evidence="1 2">Agy99</strain>
    </source>
</reference>